<feature type="transmembrane region" description="Helical" evidence="1">
    <location>
        <begin position="174"/>
        <end position="194"/>
    </location>
</feature>
<dbReference type="AlphaFoldDB" id="A0AAE9CYN0"/>
<proteinExistence type="predicted"/>
<dbReference type="SUPFAM" id="SSF81321">
    <property type="entry name" value="Family A G protein-coupled receptor-like"/>
    <property type="match status" value="1"/>
</dbReference>
<keyword evidence="1" id="KW-1133">Transmembrane helix</keyword>
<evidence type="ECO:0000256" key="1">
    <source>
        <dbReference type="SAM" id="Phobius"/>
    </source>
</evidence>
<evidence type="ECO:0008006" key="4">
    <source>
        <dbReference type="Google" id="ProtNLM"/>
    </source>
</evidence>
<feature type="transmembrane region" description="Helical" evidence="1">
    <location>
        <begin position="242"/>
        <end position="263"/>
    </location>
</feature>
<organism evidence="2 3">
    <name type="scientific">Caenorhabditis briggsae</name>
    <dbReference type="NCBI Taxonomy" id="6238"/>
    <lineage>
        <taxon>Eukaryota</taxon>
        <taxon>Metazoa</taxon>
        <taxon>Ecdysozoa</taxon>
        <taxon>Nematoda</taxon>
        <taxon>Chromadorea</taxon>
        <taxon>Rhabditida</taxon>
        <taxon>Rhabditina</taxon>
        <taxon>Rhabditomorpha</taxon>
        <taxon>Rhabditoidea</taxon>
        <taxon>Rhabditidae</taxon>
        <taxon>Peloderinae</taxon>
        <taxon>Caenorhabditis</taxon>
    </lineage>
</organism>
<protein>
    <recommendedName>
        <fullName evidence="4">7TM GPCR serpentine receptor class x (Srx) domain-containing protein</fullName>
    </recommendedName>
</protein>
<feature type="transmembrane region" description="Helical" evidence="1">
    <location>
        <begin position="20"/>
        <end position="41"/>
    </location>
</feature>
<evidence type="ECO:0000313" key="2">
    <source>
        <dbReference type="EMBL" id="ULT86945.1"/>
    </source>
</evidence>
<dbReference type="PANTHER" id="PTHR22718:SF10">
    <property type="entry name" value="7TM GPCR SERPENTINE RECEPTOR CLASS X (SRX) DOMAIN-CONTAINING PROTEIN-RELATED"/>
    <property type="match status" value="1"/>
</dbReference>
<dbReference type="Proteomes" id="UP000827892">
    <property type="component" value="Chromosome V"/>
</dbReference>
<sequence>MISSKLVKDRFKNPMETQILYQAIGITTVQAMLLFLYWLMVKLNWMPSEILPHISQTAVLTLPLIIQVTTIFWDRRHGNVRRRRRTVRPNTSELFSVSSDYILTGSQTSVSNIFVGWIFVNAWYIECFVQVVMAVNRVCIISFKKYNIFTFNFTVIILIALLILTSTLATLTQYIFPCCPFVAEHVVLSFMFINPNNVYDISYTMIFIYVIQFVFISVFYVFTWIFFEVFPRVVPDDKLEYFWVIALLVTLNASSNSVIFLTCNKDVKRSINFPWAKNKIHNLTVLP</sequence>
<keyword evidence="1" id="KW-0812">Transmembrane</keyword>
<reference evidence="2 3" key="1">
    <citation type="submission" date="2022-02" db="EMBL/GenBank/DDBJ databases">
        <title>Chromosome-level reference genomes for two strains of Caenorhabditis briggsae: an improved platform for comparative genomics.</title>
        <authorList>
            <person name="Stevens L."/>
            <person name="Andersen E.C."/>
        </authorList>
    </citation>
    <scope>NUCLEOTIDE SEQUENCE [LARGE SCALE GENOMIC DNA]</scope>
    <source>
        <strain evidence="2">QX1410_ONT</strain>
        <tissue evidence="2">Whole-organism</tissue>
    </source>
</reference>
<dbReference type="EMBL" id="CP090895">
    <property type="protein sequence ID" value="ULT86945.1"/>
    <property type="molecule type" value="Genomic_DNA"/>
</dbReference>
<name>A0AAE9CYN0_CAEBR</name>
<keyword evidence="1" id="KW-0472">Membrane</keyword>
<feature type="transmembrane region" description="Helical" evidence="1">
    <location>
        <begin position="206"/>
        <end position="227"/>
    </location>
</feature>
<feature type="transmembrane region" description="Helical" evidence="1">
    <location>
        <begin position="146"/>
        <end position="168"/>
    </location>
</feature>
<evidence type="ECO:0000313" key="3">
    <source>
        <dbReference type="Proteomes" id="UP000827892"/>
    </source>
</evidence>
<accession>A0AAE9CYN0</accession>
<gene>
    <name evidence="2" type="ORF">L3Y34_006588</name>
</gene>
<dbReference type="PANTHER" id="PTHR22718">
    <property type="entry name" value="SERPENTINE RECEPTOR, CLASS X"/>
    <property type="match status" value="1"/>
</dbReference>